<keyword evidence="7" id="KW-0289">Folate biosynthesis</keyword>
<gene>
    <name evidence="9" type="ORF">MNBD_GAMMA22-2888</name>
</gene>
<comment type="pathway">
    <text evidence="1">Cofactor biosynthesis; tetrahydrofolate biosynthesis; 2-amino-4-hydroxy-6-hydroxymethyl-7,8-dihydropteridine diphosphate from 7,8-dihydroneopterin triphosphate: step 4/4.</text>
</comment>
<dbReference type="Gene3D" id="3.30.70.560">
    <property type="entry name" value="7,8-Dihydro-6-hydroxymethylpterin-pyrophosphokinase HPPK"/>
    <property type="match status" value="1"/>
</dbReference>
<dbReference type="PANTHER" id="PTHR43071">
    <property type="entry name" value="2-AMINO-4-HYDROXY-6-HYDROXYMETHYLDIHYDROPTERIDINE PYROPHOSPHOKINASE"/>
    <property type="match status" value="1"/>
</dbReference>
<evidence type="ECO:0000256" key="4">
    <source>
        <dbReference type="ARBA" id="ARBA00022741"/>
    </source>
</evidence>
<keyword evidence="4" id="KW-0547">Nucleotide-binding</keyword>
<keyword evidence="6" id="KW-0067">ATP-binding</keyword>
<dbReference type="InterPro" id="IPR000550">
    <property type="entry name" value="Hppk"/>
</dbReference>
<keyword evidence="5 9" id="KW-0418">Kinase</keyword>
<protein>
    <recommendedName>
        <fullName evidence="2">2-amino-4-hydroxy-6-hydroxymethyldihydropteridine diphosphokinase</fullName>
        <ecNumber evidence="2">2.7.6.3</ecNumber>
    </recommendedName>
</protein>
<evidence type="ECO:0000256" key="5">
    <source>
        <dbReference type="ARBA" id="ARBA00022777"/>
    </source>
</evidence>
<feature type="domain" description="7,8-dihydro-6-hydroxymethylpterin-pyrophosphokinase" evidence="8">
    <location>
        <begin position="5"/>
        <end position="129"/>
    </location>
</feature>
<evidence type="ECO:0000256" key="3">
    <source>
        <dbReference type="ARBA" id="ARBA00022679"/>
    </source>
</evidence>
<dbReference type="Pfam" id="PF01288">
    <property type="entry name" value="HPPK"/>
    <property type="match status" value="1"/>
</dbReference>
<dbReference type="GO" id="GO:0003848">
    <property type="term" value="F:2-amino-4-hydroxy-6-hydroxymethyldihydropteridine diphosphokinase activity"/>
    <property type="evidence" value="ECO:0007669"/>
    <property type="project" value="UniProtKB-EC"/>
</dbReference>
<keyword evidence="3 9" id="KW-0808">Transferase</keyword>
<accession>A0A3B1A1S4</accession>
<dbReference type="EMBL" id="UOFS01000040">
    <property type="protein sequence ID" value="VAW99698.1"/>
    <property type="molecule type" value="Genomic_DNA"/>
</dbReference>
<dbReference type="SUPFAM" id="SSF55083">
    <property type="entry name" value="6-hydroxymethyl-7,8-dihydropterin pyrophosphokinase, HPPK"/>
    <property type="match status" value="1"/>
</dbReference>
<evidence type="ECO:0000256" key="2">
    <source>
        <dbReference type="ARBA" id="ARBA00013253"/>
    </source>
</evidence>
<evidence type="ECO:0000313" key="9">
    <source>
        <dbReference type="EMBL" id="VAW99698.1"/>
    </source>
</evidence>
<evidence type="ECO:0000256" key="7">
    <source>
        <dbReference type="ARBA" id="ARBA00022909"/>
    </source>
</evidence>
<evidence type="ECO:0000256" key="1">
    <source>
        <dbReference type="ARBA" id="ARBA00005051"/>
    </source>
</evidence>
<dbReference type="PANTHER" id="PTHR43071:SF2">
    <property type="entry name" value="2-AMINO-4-HYDROXY-6-HYDROXYMETHYLDIHYDROPTERIDINE PYROPHOSPHOKINASE"/>
    <property type="match status" value="1"/>
</dbReference>
<reference evidence="9" key="1">
    <citation type="submission" date="2018-06" db="EMBL/GenBank/DDBJ databases">
        <authorList>
            <person name="Zhirakovskaya E."/>
        </authorList>
    </citation>
    <scope>NUCLEOTIDE SEQUENCE</scope>
</reference>
<dbReference type="UniPathway" id="UPA00077">
    <property type="reaction ID" value="UER00155"/>
</dbReference>
<sequence length="162" mass="18342">MAIIYISVGSNINAEYHVCAGIKALRELYGDITTSIVYESDAVGFEGDNFYNLVVKVTVDDDVETVVINLRIIEDNFNRDRSGPKFSSRTLDLDLLLYDDLILNKPHLELPRGEITKNAFVLLPLSELAAELLHPIEKKSIGQLWREYDKASQKLWPIEISC</sequence>
<evidence type="ECO:0000256" key="6">
    <source>
        <dbReference type="ARBA" id="ARBA00022840"/>
    </source>
</evidence>
<dbReference type="GO" id="GO:0016301">
    <property type="term" value="F:kinase activity"/>
    <property type="evidence" value="ECO:0007669"/>
    <property type="project" value="UniProtKB-KW"/>
</dbReference>
<evidence type="ECO:0000259" key="8">
    <source>
        <dbReference type="Pfam" id="PF01288"/>
    </source>
</evidence>
<dbReference type="EC" id="2.7.6.3" evidence="2"/>
<dbReference type="GO" id="GO:0046656">
    <property type="term" value="P:folic acid biosynthetic process"/>
    <property type="evidence" value="ECO:0007669"/>
    <property type="project" value="UniProtKB-KW"/>
</dbReference>
<dbReference type="AlphaFoldDB" id="A0A3B1A1S4"/>
<organism evidence="9">
    <name type="scientific">hydrothermal vent metagenome</name>
    <dbReference type="NCBI Taxonomy" id="652676"/>
    <lineage>
        <taxon>unclassified sequences</taxon>
        <taxon>metagenomes</taxon>
        <taxon>ecological metagenomes</taxon>
    </lineage>
</organism>
<dbReference type="NCBIfam" id="TIGR01498">
    <property type="entry name" value="folK"/>
    <property type="match status" value="1"/>
</dbReference>
<dbReference type="InterPro" id="IPR035907">
    <property type="entry name" value="Hppk_sf"/>
</dbReference>
<dbReference type="GO" id="GO:0005524">
    <property type="term" value="F:ATP binding"/>
    <property type="evidence" value="ECO:0007669"/>
    <property type="project" value="UniProtKB-KW"/>
</dbReference>
<dbReference type="GO" id="GO:0046654">
    <property type="term" value="P:tetrahydrofolate biosynthetic process"/>
    <property type="evidence" value="ECO:0007669"/>
    <property type="project" value="UniProtKB-UniPathway"/>
</dbReference>
<proteinExistence type="predicted"/>
<name>A0A3B1A1S4_9ZZZZ</name>